<gene>
    <name evidence="2" type="ORF">RHOFW104T7_06810</name>
</gene>
<comment type="caution">
    <text evidence="2">The sequence shown here is derived from an EMBL/GenBank/DDBJ whole genome shotgun (WGS) entry which is preliminary data.</text>
</comment>
<keyword evidence="3" id="KW-1185">Reference proteome</keyword>
<sequence length="267" mass="28564">MPTLLPAETLLLEGPDATAFAQAQFSSAVNSLATGHWQFSAWLDPQGRVRALFHLARLADERYLLLLRGGDAAEMTDALRRFVFRAKLAVTALPPRALATGPALSLHAVIDDGESVSLGGDTHSLRIGAVGAGDDAWRLMQLHAGWPWLPTPLLGELLPPALSLHRLQAVAIDKGCYPGQEIVARLHFRGGHKRHLHRVTLSQATTAGNALHRDGRMVGCVLDVVAMNDGSEALVVLADDIAAQLSDAHSQPFDDDLALGIVTSWPA</sequence>
<dbReference type="PANTHER" id="PTHR22602">
    <property type="entry name" value="TRANSFERASE CAF17, MITOCHONDRIAL-RELATED"/>
    <property type="match status" value="1"/>
</dbReference>
<dbReference type="EMBL" id="LVJS01000019">
    <property type="protein sequence ID" value="KZC24828.1"/>
    <property type="molecule type" value="Genomic_DNA"/>
</dbReference>
<proteinExistence type="predicted"/>
<dbReference type="PANTHER" id="PTHR22602:SF0">
    <property type="entry name" value="TRANSFERASE CAF17, MITOCHONDRIAL-RELATED"/>
    <property type="match status" value="1"/>
</dbReference>
<dbReference type="AlphaFoldDB" id="A0A154QLZ8"/>
<dbReference type="Gene3D" id="3.30.1360.120">
    <property type="entry name" value="Probable tRNA modification gtpase trme, domain 1"/>
    <property type="match status" value="2"/>
</dbReference>
<protein>
    <submittedName>
        <fullName evidence="2">Folate-binding protein</fullName>
    </submittedName>
</protein>
<dbReference type="InterPro" id="IPR017703">
    <property type="entry name" value="YgfZ/GCV_T_CS"/>
</dbReference>
<evidence type="ECO:0000256" key="1">
    <source>
        <dbReference type="ARBA" id="ARBA00022946"/>
    </source>
</evidence>
<dbReference type="InterPro" id="IPR045179">
    <property type="entry name" value="YgfZ/GcvT"/>
</dbReference>
<dbReference type="Proteomes" id="UP000076131">
    <property type="component" value="Unassembled WGS sequence"/>
</dbReference>
<keyword evidence="1" id="KW-0809">Transit peptide</keyword>
<organism evidence="2 3">
    <name type="scientific">Rhodanobacter thiooxydans</name>
    <dbReference type="NCBI Taxonomy" id="416169"/>
    <lineage>
        <taxon>Bacteria</taxon>
        <taxon>Pseudomonadati</taxon>
        <taxon>Pseudomonadota</taxon>
        <taxon>Gammaproteobacteria</taxon>
        <taxon>Lysobacterales</taxon>
        <taxon>Rhodanobacteraceae</taxon>
        <taxon>Rhodanobacter</taxon>
    </lineage>
</organism>
<name>A0A154QLZ8_9GAMM</name>
<dbReference type="STRING" id="416169.RHOFW104T7_06810"/>
<evidence type="ECO:0000313" key="2">
    <source>
        <dbReference type="EMBL" id="KZC24828.1"/>
    </source>
</evidence>
<dbReference type="NCBIfam" id="TIGR03317">
    <property type="entry name" value="ygfZ_signature"/>
    <property type="match status" value="1"/>
</dbReference>
<dbReference type="InterPro" id="IPR027266">
    <property type="entry name" value="TrmE/GcvT-like"/>
</dbReference>
<accession>A0A154QLZ8</accession>
<dbReference type="GO" id="GO:0016226">
    <property type="term" value="P:iron-sulfur cluster assembly"/>
    <property type="evidence" value="ECO:0007669"/>
    <property type="project" value="TreeGrafter"/>
</dbReference>
<reference evidence="2 3" key="1">
    <citation type="journal article" date="2016" name="MBio">
        <title>Lateral Gene Transfer in a Heavy Metal-Contaminated-Groundwater Microbial Community.</title>
        <authorList>
            <person name="Hemme C.L."/>
            <person name="Green S.J."/>
            <person name="Rishishwar L."/>
            <person name="Prakash O."/>
            <person name="Pettenato A."/>
            <person name="Chakraborty R."/>
            <person name="Deutschbauer A.M."/>
            <person name="Van Nostrand J.D."/>
            <person name="Wu L."/>
            <person name="He Z."/>
            <person name="Jordan I.K."/>
            <person name="Hazen T.C."/>
            <person name="Arkin A.P."/>
            <person name="Kostka J.E."/>
            <person name="Zhou J."/>
        </authorList>
    </citation>
    <scope>NUCLEOTIDE SEQUENCE [LARGE SCALE GENOMIC DNA]</scope>
    <source>
        <strain evidence="2 3">FW104-T7</strain>
    </source>
</reference>
<dbReference type="eggNOG" id="COG0354">
    <property type="taxonomic scope" value="Bacteria"/>
</dbReference>
<dbReference type="SUPFAM" id="SSF103025">
    <property type="entry name" value="Folate-binding domain"/>
    <property type="match status" value="1"/>
</dbReference>
<evidence type="ECO:0000313" key="3">
    <source>
        <dbReference type="Proteomes" id="UP000076131"/>
    </source>
</evidence>